<name>A0A0F4GIA8_9PEZI</name>
<comment type="caution">
    <text evidence="4">The sequence shown here is derived from an EMBL/GenBank/DDBJ whole genome shotgun (WGS) entry which is preliminary data.</text>
</comment>
<protein>
    <submittedName>
        <fullName evidence="4">NmrA-like family protein</fullName>
    </submittedName>
</protein>
<dbReference type="InterPro" id="IPR036291">
    <property type="entry name" value="NAD(P)-bd_dom_sf"/>
</dbReference>
<feature type="domain" description="NmrA-like" evidence="3">
    <location>
        <begin position="8"/>
        <end position="253"/>
    </location>
</feature>
<proteinExistence type="inferred from homology"/>
<dbReference type="AlphaFoldDB" id="A0A0F4GIA8"/>
<keyword evidence="5" id="KW-1185">Reference proteome</keyword>
<keyword evidence="2" id="KW-0521">NADP</keyword>
<dbReference type="Proteomes" id="UP000033647">
    <property type="component" value="Unassembled WGS sequence"/>
</dbReference>
<dbReference type="SUPFAM" id="SSF51735">
    <property type="entry name" value="NAD(P)-binding Rossmann-fold domains"/>
    <property type="match status" value="1"/>
</dbReference>
<dbReference type="EMBL" id="LAFY01000529">
    <property type="protein sequence ID" value="KJX97174.1"/>
    <property type="molecule type" value="Genomic_DNA"/>
</dbReference>
<comment type="similarity">
    <text evidence="1">Belongs to the NmrA-type oxidoreductase family.</text>
</comment>
<dbReference type="Gene3D" id="3.40.50.720">
    <property type="entry name" value="NAD(P)-binding Rossmann-like Domain"/>
    <property type="match status" value="1"/>
</dbReference>
<reference evidence="4 5" key="1">
    <citation type="submission" date="2015-03" db="EMBL/GenBank/DDBJ databases">
        <title>RNA-seq based gene annotation and comparative genomics of four Zymoseptoria species reveal species-specific pathogenicity related genes and transposable element activity.</title>
        <authorList>
            <person name="Grandaubert J."/>
            <person name="Bhattacharyya A."/>
            <person name="Stukenbrock E.H."/>
        </authorList>
    </citation>
    <scope>NUCLEOTIDE SEQUENCE [LARGE SCALE GENOMIC DNA]</scope>
    <source>
        <strain evidence="4 5">Zb18110</strain>
    </source>
</reference>
<dbReference type="OrthoDB" id="9997102at2759"/>
<evidence type="ECO:0000259" key="3">
    <source>
        <dbReference type="Pfam" id="PF05368"/>
    </source>
</evidence>
<gene>
    <name evidence="4" type="ORF">TI39_contig537g00007</name>
</gene>
<dbReference type="GO" id="GO:0005634">
    <property type="term" value="C:nucleus"/>
    <property type="evidence" value="ECO:0007669"/>
    <property type="project" value="TreeGrafter"/>
</dbReference>
<evidence type="ECO:0000256" key="2">
    <source>
        <dbReference type="ARBA" id="ARBA00022857"/>
    </source>
</evidence>
<dbReference type="PANTHER" id="PTHR42748">
    <property type="entry name" value="NITROGEN METABOLITE REPRESSION PROTEIN NMRA FAMILY MEMBER"/>
    <property type="match status" value="1"/>
</dbReference>
<dbReference type="STRING" id="1047168.A0A0F4GIA8"/>
<dbReference type="InterPro" id="IPR008030">
    <property type="entry name" value="NmrA-like"/>
</dbReference>
<accession>A0A0F4GIA8</accession>
<dbReference type="Pfam" id="PF05368">
    <property type="entry name" value="NmrA"/>
    <property type="match status" value="1"/>
</dbReference>
<dbReference type="InterPro" id="IPR051164">
    <property type="entry name" value="NmrA-like_oxidored"/>
</dbReference>
<evidence type="ECO:0000313" key="5">
    <source>
        <dbReference type="Proteomes" id="UP000033647"/>
    </source>
</evidence>
<dbReference type="Gene3D" id="3.90.25.10">
    <property type="entry name" value="UDP-galactose 4-epimerase, domain 1"/>
    <property type="match status" value="1"/>
</dbReference>
<organism evidence="4 5">
    <name type="scientific">Zymoseptoria brevis</name>
    <dbReference type="NCBI Taxonomy" id="1047168"/>
    <lineage>
        <taxon>Eukaryota</taxon>
        <taxon>Fungi</taxon>
        <taxon>Dikarya</taxon>
        <taxon>Ascomycota</taxon>
        <taxon>Pezizomycotina</taxon>
        <taxon>Dothideomycetes</taxon>
        <taxon>Dothideomycetidae</taxon>
        <taxon>Mycosphaerellales</taxon>
        <taxon>Mycosphaerellaceae</taxon>
        <taxon>Zymoseptoria</taxon>
    </lineage>
</organism>
<evidence type="ECO:0000313" key="4">
    <source>
        <dbReference type="EMBL" id="KJX97174.1"/>
    </source>
</evidence>
<dbReference type="PANTHER" id="PTHR42748:SF7">
    <property type="entry name" value="NMRA LIKE REDOX SENSOR 1-RELATED"/>
    <property type="match status" value="1"/>
</dbReference>
<sequence length="314" mass="34658">MSAPLRRNILVTGATGKQGRALIQSLTTHHPTHPFTLYALTRNPTSRTSLELAALPNVRLITGDFSNPAAIFAQVPEPWGMFLMTMPLKGAALEEQQGKALVRAGLEANVKHVVFTATDRGKDVENDPTPIAHSASKFRIEKELIAGVATANQQKKANEEVTYTILRPVAFYENLSPDFLGRAFVGMWSLSRPQSKIKFISTADVGRVGALAFLHSKEHGYKNAGISLAGEEIDLEGAGKVFEEVTGKAMVATYSIVARGLKWMLKEQVGTMFDWIRLVGFGVEVQSVRERFPFVMGFRQWLLEESAWKTQAKK</sequence>
<evidence type="ECO:0000256" key="1">
    <source>
        <dbReference type="ARBA" id="ARBA00006328"/>
    </source>
</evidence>